<dbReference type="EC" id="1.1.5.3" evidence="6"/>
<accession>A0A5A7N804</accession>
<dbReference type="Pfam" id="PF01266">
    <property type="entry name" value="DAO"/>
    <property type="match status" value="1"/>
</dbReference>
<comment type="similarity">
    <text evidence="2 6">Belongs to the FAD-dependent glycerol-3-phosphate dehydrogenase family.</text>
</comment>
<dbReference type="GO" id="GO:0004368">
    <property type="term" value="F:glycerol-3-phosphate dehydrogenase (quinone) activity"/>
    <property type="evidence" value="ECO:0007669"/>
    <property type="project" value="UniProtKB-EC"/>
</dbReference>
<evidence type="ECO:0000256" key="6">
    <source>
        <dbReference type="RuleBase" id="RU361217"/>
    </source>
</evidence>
<dbReference type="GO" id="GO:0009331">
    <property type="term" value="C:glycerol-3-phosphate dehydrogenase (FAD) complex"/>
    <property type="evidence" value="ECO:0007669"/>
    <property type="project" value="UniProtKB-UniRule"/>
</dbReference>
<dbReference type="PROSITE" id="PS00977">
    <property type="entry name" value="FAD_G3PDH_1"/>
    <property type="match status" value="1"/>
</dbReference>
<dbReference type="InterPro" id="IPR036188">
    <property type="entry name" value="FAD/NAD-bd_sf"/>
</dbReference>
<protein>
    <recommendedName>
        <fullName evidence="6">Glycerol-3-phosphate dehydrogenase</fullName>
        <ecNumber evidence="6">1.1.5.3</ecNumber>
    </recommendedName>
</protein>
<dbReference type="Gene3D" id="3.30.9.10">
    <property type="entry name" value="D-Amino Acid Oxidase, subunit A, domain 2"/>
    <property type="match status" value="1"/>
</dbReference>
<evidence type="ECO:0000313" key="9">
    <source>
        <dbReference type="EMBL" id="GER04087.1"/>
    </source>
</evidence>
<keyword evidence="10" id="KW-1185">Reference proteome</keyword>
<evidence type="ECO:0000256" key="5">
    <source>
        <dbReference type="ARBA" id="ARBA00023002"/>
    </source>
</evidence>
<evidence type="ECO:0000259" key="8">
    <source>
        <dbReference type="Pfam" id="PF16901"/>
    </source>
</evidence>
<comment type="cofactor">
    <cofactor evidence="1 6">
        <name>FAD</name>
        <dbReference type="ChEBI" id="CHEBI:57692"/>
    </cofactor>
</comment>
<dbReference type="Gene3D" id="3.50.50.60">
    <property type="entry name" value="FAD/NAD(P)-binding domain"/>
    <property type="match status" value="1"/>
</dbReference>
<keyword evidence="4" id="KW-0274">FAD</keyword>
<evidence type="ECO:0000259" key="7">
    <source>
        <dbReference type="Pfam" id="PF01266"/>
    </source>
</evidence>
<dbReference type="InterPro" id="IPR000447">
    <property type="entry name" value="G3P_DH_FAD-dep"/>
</dbReference>
<dbReference type="InterPro" id="IPR038299">
    <property type="entry name" value="DAO_C_sf"/>
</dbReference>
<keyword evidence="5 6" id="KW-0560">Oxidoreductase</keyword>
<gene>
    <name evidence="9" type="primary">glpD_1</name>
    <name evidence="9" type="ORF">JCM17846_17690</name>
</gene>
<dbReference type="NCBIfam" id="NF008899">
    <property type="entry name" value="PRK12266.1"/>
    <property type="match status" value="1"/>
</dbReference>
<dbReference type="PANTHER" id="PTHR11985:SF15">
    <property type="entry name" value="GLYCEROL-3-PHOSPHATE DEHYDROGENASE, MITOCHONDRIAL"/>
    <property type="match status" value="1"/>
</dbReference>
<evidence type="ECO:0000256" key="3">
    <source>
        <dbReference type="ARBA" id="ARBA00022630"/>
    </source>
</evidence>
<evidence type="ECO:0000256" key="2">
    <source>
        <dbReference type="ARBA" id="ARBA00007330"/>
    </source>
</evidence>
<organism evidence="9 10">
    <name type="scientific">Iodidimonas nitroreducens</name>
    <dbReference type="NCBI Taxonomy" id="1236968"/>
    <lineage>
        <taxon>Bacteria</taxon>
        <taxon>Pseudomonadati</taxon>
        <taxon>Pseudomonadota</taxon>
        <taxon>Alphaproteobacteria</taxon>
        <taxon>Iodidimonadales</taxon>
        <taxon>Iodidimonadaceae</taxon>
        <taxon>Iodidimonas</taxon>
    </lineage>
</organism>
<dbReference type="InterPro" id="IPR006076">
    <property type="entry name" value="FAD-dep_OxRdtase"/>
</dbReference>
<dbReference type="PANTHER" id="PTHR11985">
    <property type="entry name" value="GLYCEROL-3-PHOSPHATE DEHYDROGENASE"/>
    <property type="match status" value="1"/>
</dbReference>
<dbReference type="Pfam" id="PF16901">
    <property type="entry name" value="DAO_C"/>
    <property type="match status" value="1"/>
</dbReference>
<dbReference type="PROSITE" id="PS00978">
    <property type="entry name" value="FAD_G3PDH_2"/>
    <property type="match status" value="1"/>
</dbReference>
<feature type="domain" description="FAD dependent oxidoreductase" evidence="7">
    <location>
        <begin position="12"/>
        <end position="340"/>
    </location>
</feature>
<comment type="catalytic activity">
    <reaction evidence="6">
        <text>a quinone + sn-glycerol 3-phosphate = dihydroxyacetone phosphate + a quinol</text>
        <dbReference type="Rhea" id="RHEA:18977"/>
        <dbReference type="ChEBI" id="CHEBI:24646"/>
        <dbReference type="ChEBI" id="CHEBI:57597"/>
        <dbReference type="ChEBI" id="CHEBI:57642"/>
        <dbReference type="ChEBI" id="CHEBI:132124"/>
        <dbReference type="EC" id="1.1.5.3"/>
    </reaction>
</comment>
<dbReference type="InterPro" id="IPR031656">
    <property type="entry name" value="DAO_C"/>
</dbReference>
<dbReference type="AlphaFoldDB" id="A0A5A7N804"/>
<evidence type="ECO:0000313" key="10">
    <source>
        <dbReference type="Proteomes" id="UP000324996"/>
    </source>
</evidence>
<evidence type="ECO:0000256" key="4">
    <source>
        <dbReference type="ARBA" id="ARBA00022827"/>
    </source>
</evidence>
<dbReference type="EMBL" id="BKCN01000007">
    <property type="protein sequence ID" value="GER04087.1"/>
    <property type="molecule type" value="Genomic_DNA"/>
</dbReference>
<dbReference type="NCBIfam" id="NF009906">
    <property type="entry name" value="PRK13369.1"/>
    <property type="match status" value="1"/>
</dbReference>
<keyword evidence="3 6" id="KW-0285">Flavoprotein</keyword>
<comment type="caution">
    <text evidence="9">The sequence shown here is derived from an EMBL/GenBank/DDBJ whole genome shotgun (WGS) entry which is preliminary data.</text>
</comment>
<name>A0A5A7N804_9PROT</name>
<sequence>MRHTNNIEKIFDVAIIGGGINGVGIARDMAGRGLSVLLCEKGDLGGATSSASTKLIHGGLRYLEHLEFRLVRESLSERAILMKSAPHIVTPLRFIMPKVAGGRPRWLLKLGLYLYDHLAARGDIPSAKALDLKQDQAGDALVSSLKRPALSYWDCWTEDNRLVILNAIDARDRGASIYTHMRVEKARRHNDLWHLDALSAPSDEPPLAYGFKARSLVNAAGPWAGQILSDQIGYDIPKRLTLVKGSHIVVPRLFSHESAYLFQNTDGRIIFAIPFEQNFTLIGTTDIVFKGDLDNPEISQEEIDYLIDVASKFFKKPPDRSDIIFSFTGVRPLYGAEDNPSKVSRDYHLELDAPDNKAPLLNIFGGKLTTYRCLAQEAVHALGRTMPISSKDWTEKAILPGGDLPYGADFKRNLEDFMGCYAWLPEPLARRYLRTYGSLADRLLEDCNSFEDLGAEIAPDVYEAELAYAMAHEWVRDGVDFLYRRTKLGLSTPEKDRQSVDRWLHEQASNNVQKQETQLKI</sequence>
<dbReference type="Gene3D" id="1.10.8.870">
    <property type="entry name" value="Alpha-glycerophosphate oxidase, cap domain"/>
    <property type="match status" value="1"/>
</dbReference>
<dbReference type="GO" id="GO:0046168">
    <property type="term" value="P:glycerol-3-phosphate catabolic process"/>
    <property type="evidence" value="ECO:0007669"/>
    <property type="project" value="TreeGrafter"/>
</dbReference>
<feature type="domain" description="Alpha-glycerophosphate oxidase C-terminal" evidence="8">
    <location>
        <begin position="394"/>
        <end position="502"/>
    </location>
</feature>
<reference evidence="9 10" key="1">
    <citation type="submission" date="2019-09" db="EMBL/GenBank/DDBJ databases">
        <title>NBRP : Genome information of microbial organism related human and environment.</title>
        <authorList>
            <person name="Hattori M."/>
            <person name="Oshima K."/>
            <person name="Inaba H."/>
            <person name="Suda W."/>
            <person name="Sakamoto M."/>
            <person name="Iino T."/>
            <person name="Kitahara M."/>
            <person name="Oshida Y."/>
            <person name="Iida T."/>
            <person name="Kudo T."/>
            <person name="Itoh T."/>
            <person name="Ohkuma M."/>
        </authorList>
    </citation>
    <scope>NUCLEOTIDE SEQUENCE [LARGE SCALE GENOMIC DNA]</scope>
    <source>
        <strain evidence="9 10">Q-1</strain>
    </source>
</reference>
<dbReference type="PRINTS" id="PR01001">
    <property type="entry name" value="FADG3PDH"/>
</dbReference>
<dbReference type="RefSeq" id="WP_042087537.1">
    <property type="nucleotide sequence ID" value="NZ_BKCN01000007.1"/>
</dbReference>
<dbReference type="Proteomes" id="UP000324996">
    <property type="component" value="Unassembled WGS sequence"/>
</dbReference>
<dbReference type="SUPFAM" id="SSF51905">
    <property type="entry name" value="FAD/NAD(P)-binding domain"/>
    <property type="match status" value="1"/>
</dbReference>
<evidence type="ECO:0000256" key="1">
    <source>
        <dbReference type="ARBA" id="ARBA00001974"/>
    </source>
</evidence>
<proteinExistence type="inferred from homology"/>